<sequence>MGQFKKTFCLPPVFPLLFHEKMVFVKTFTGAADPGPIADLEVPHQPNSPQPDRDCCSPSPAKQTPARRRPDQGAVGSPGRMLKGKNLTLTLNGPSSGYEQPTLASQNRAHSPYTHRRMCQLSEVRQRLSHLQLGLYKFKK</sequence>
<dbReference type="GO" id="GO:0032027">
    <property type="term" value="F:myosin light chain binding"/>
    <property type="evidence" value="ECO:0007669"/>
    <property type="project" value="InterPro"/>
</dbReference>
<protein>
    <recommendedName>
        <fullName evidence="4">Spermatogenesis-associated protein 6 N-terminal domain-containing protein</fullName>
    </recommendedName>
</protein>
<dbReference type="Pfam" id="PF14909">
    <property type="entry name" value="SPATA6"/>
    <property type="match status" value="1"/>
</dbReference>
<organism evidence="5 6">
    <name type="scientific">Coregonus suidteri</name>
    <dbReference type="NCBI Taxonomy" id="861788"/>
    <lineage>
        <taxon>Eukaryota</taxon>
        <taxon>Metazoa</taxon>
        <taxon>Chordata</taxon>
        <taxon>Craniata</taxon>
        <taxon>Vertebrata</taxon>
        <taxon>Euteleostomi</taxon>
        <taxon>Actinopterygii</taxon>
        <taxon>Neopterygii</taxon>
        <taxon>Teleostei</taxon>
        <taxon>Protacanthopterygii</taxon>
        <taxon>Salmoniformes</taxon>
        <taxon>Salmonidae</taxon>
        <taxon>Coregoninae</taxon>
        <taxon>Coregonus</taxon>
    </lineage>
</organism>
<proteinExistence type="inferred from homology"/>
<dbReference type="PANTHER" id="PTHR16435:SF3">
    <property type="entry name" value="SPERMATOGENESIS-ASSOCIATED PROTEIN 6"/>
    <property type="match status" value="1"/>
</dbReference>
<dbReference type="GO" id="GO:0007283">
    <property type="term" value="P:spermatogenesis"/>
    <property type="evidence" value="ECO:0007669"/>
    <property type="project" value="InterPro"/>
</dbReference>
<evidence type="ECO:0000313" key="5">
    <source>
        <dbReference type="EMBL" id="KAK6309001.1"/>
    </source>
</evidence>
<feature type="domain" description="Spermatogenesis-associated protein 6 N-terminal" evidence="4">
    <location>
        <begin position="1"/>
        <end position="39"/>
    </location>
</feature>
<dbReference type="InterPro" id="IPR042769">
    <property type="entry name" value="SPATA6_fam"/>
</dbReference>
<dbReference type="AlphaFoldDB" id="A0AAN8LVG2"/>
<accession>A0AAN8LVG2</accession>
<name>A0AAN8LVG2_9TELE</name>
<dbReference type="GO" id="GO:0120212">
    <property type="term" value="C:sperm head-tail coupling apparatus"/>
    <property type="evidence" value="ECO:0007669"/>
    <property type="project" value="InterPro"/>
</dbReference>
<dbReference type="EMBL" id="JAGTTL010000018">
    <property type="protein sequence ID" value="KAK6309001.1"/>
    <property type="molecule type" value="Genomic_DNA"/>
</dbReference>
<feature type="compositionally biased region" description="Polar residues" evidence="3">
    <location>
        <begin position="87"/>
        <end position="109"/>
    </location>
</feature>
<evidence type="ECO:0000313" key="6">
    <source>
        <dbReference type="Proteomes" id="UP001356427"/>
    </source>
</evidence>
<dbReference type="PANTHER" id="PTHR16435">
    <property type="entry name" value="SPERMATOGENESIS-ASSOCIATED PROTEIN 6 SPATA6"/>
    <property type="match status" value="1"/>
</dbReference>
<comment type="caution">
    <text evidence="5">The sequence shown here is derived from an EMBL/GenBank/DDBJ whole genome shotgun (WGS) entry which is preliminary data.</text>
</comment>
<evidence type="ECO:0000256" key="2">
    <source>
        <dbReference type="ARBA" id="ARBA00022553"/>
    </source>
</evidence>
<comment type="similarity">
    <text evidence="1">Belongs to the SPATA6 family.</text>
</comment>
<gene>
    <name evidence="5" type="ORF">J4Q44_G00204640</name>
</gene>
<evidence type="ECO:0000256" key="3">
    <source>
        <dbReference type="SAM" id="MobiDB-lite"/>
    </source>
</evidence>
<reference evidence="5 6" key="1">
    <citation type="submission" date="2021-04" db="EMBL/GenBank/DDBJ databases">
        <authorList>
            <person name="De Guttry C."/>
            <person name="Zahm M."/>
            <person name="Klopp C."/>
            <person name="Cabau C."/>
            <person name="Louis A."/>
            <person name="Berthelot C."/>
            <person name="Parey E."/>
            <person name="Roest Crollius H."/>
            <person name="Montfort J."/>
            <person name="Robinson-Rechavi M."/>
            <person name="Bucao C."/>
            <person name="Bouchez O."/>
            <person name="Gislard M."/>
            <person name="Lluch J."/>
            <person name="Milhes M."/>
            <person name="Lampietro C."/>
            <person name="Lopez Roques C."/>
            <person name="Donnadieu C."/>
            <person name="Braasch I."/>
            <person name="Desvignes T."/>
            <person name="Postlethwait J."/>
            <person name="Bobe J."/>
            <person name="Wedekind C."/>
            <person name="Guiguen Y."/>
        </authorList>
    </citation>
    <scope>NUCLEOTIDE SEQUENCE [LARGE SCALE GENOMIC DNA]</scope>
    <source>
        <strain evidence="5">Cs_M1</strain>
        <tissue evidence="5">Blood</tissue>
    </source>
</reference>
<feature type="region of interest" description="Disordered" evidence="3">
    <location>
        <begin position="34"/>
        <end position="111"/>
    </location>
</feature>
<dbReference type="Proteomes" id="UP001356427">
    <property type="component" value="Unassembled WGS sequence"/>
</dbReference>
<evidence type="ECO:0000256" key="1">
    <source>
        <dbReference type="ARBA" id="ARBA00006215"/>
    </source>
</evidence>
<evidence type="ECO:0000259" key="4">
    <source>
        <dbReference type="Pfam" id="PF14909"/>
    </source>
</evidence>
<keyword evidence="6" id="KW-1185">Reference proteome</keyword>
<dbReference type="InterPro" id="IPR032732">
    <property type="entry name" value="SPATA6_N"/>
</dbReference>
<keyword evidence="2" id="KW-0597">Phosphoprotein</keyword>